<keyword evidence="4" id="KW-0597">Phosphoprotein</keyword>
<evidence type="ECO:0000256" key="4">
    <source>
        <dbReference type="ARBA" id="ARBA00022553"/>
    </source>
</evidence>
<keyword evidence="5" id="KW-0808">Transferase</keyword>
<evidence type="ECO:0000256" key="6">
    <source>
        <dbReference type="ARBA" id="ARBA00022741"/>
    </source>
</evidence>
<dbReference type="EMBL" id="FNPV01000001">
    <property type="protein sequence ID" value="SDY26965.1"/>
    <property type="molecule type" value="Genomic_DNA"/>
</dbReference>
<dbReference type="OrthoDB" id="9813394at2"/>
<dbReference type="InterPro" id="IPR004358">
    <property type="entry name" value="Sig_transdc_His_kin-like_C"/>
</dbReference>
<dbReference type="PROSITE" id="PS50112">
    <property type="entry name" value="PAS"/>
    <property type="match status" value="1"/>
</dbReference>
<dbReference type="SUPFAM" id="SSF55874">
    <property type="entry name" value="ATPase domain of HSP90 chaperone/DNA topoisomerase II/histidine kinase"/>
    <property type="match status" value="1"/>
</dbReference>
<dbReference type="GO" id="GO:0006355">
    <property type="term" value="P:regulation of DNA-templated transcription"/>
    <property type="evidence" value="ECO:0007669"/>
    <property type="project" value="InterPro"/>
</dbReference>
<reference evidence="16 17" key="1">
    <citation type="submission" date="2016-10" db="EMBL/GenBank/DDBJ databases">
        <authorList>
            <person name="de Groot N.N."/>
        </authorList>
    </citation>
    <scope>NUCLEOTIDE SEQUENCE [LARGE SCALE GENOMIC DNA]</scope>
    <source>
        <strain evidence="16 17">APO</strain>
    </source>
</reference>
<name>A0A1H3IHV3_9FIRM</name>
<dbReference type="GO" id="GO:0005524">
    <property type="term" value="F:ATP binding"/>
    <property type="evidence" value="ECO:0007669"/>
    <property type="project" value="UniProtKB-KW"/>
</dbReference>
<dbReference type="PROSITE" id="PS50113">
    <property type="entry name" value="PAC"/>
    <property type="match status" value="2"/>
</dbReference>
<evidence type="ECO:0000313" key="16">
    <source>
        <dbReference type="EMBL" id="SDY26965.1"/>
    </source>
</evidence>
<evidence type="ECO:0000256" key="3">
    <source>
        <dbReference type="ARBA" id="ARBA00012438"/>
    </source>
</evidence>
<keyword evidence="6" id="KW-0547">Nucleotide-binding</keyword>
<keyword evidence="9" id="KW-0902">Two-component regulatory system</keyword>
<dbReference type="PROSITE" id="PS50109">
    <property type="entry name" value="HIS_KIN"/>
    <property type="match status" value="1"/>
</dbReference>
<organism evidence="16 17">
    <name type="scientific">Tindallia californiensis</name>
    <dbReference type="NCBI Taxonomy" id="159292"/>
    <lineage>
        <taxon>Bacteria</taxon>
        <taxon>Bacillati</taxon>
        <taxon>Bacillota</taxon>
        <taxon>Clostridia</taxon>
        <taxon>Peptostreptococcales</taxon>
        <taxon>Tindalliaceae</taxon>
        <taxon>Tindallia</taxon>
    </lineage>
</organism>
<evidence type="ECO:0000313" key="17">
    <source>
        <dbReference type="Proteomes" id="UP000199230"/>
    </source>
</evidence>
<keyword evidence="8" id="KW-0067">ATP-binding</keyword>
<evidence type="ECO:0000256" key="9">
    <source>
        <dbReference type="ARBA" id="ARBA00023012"/>
    </source>
</evidence>
<dbReference type="InterPro" id="IPR036097">
    <property type="entry name" value="HisK_dim/P_sf"/>
</dbReference>
<evidence type="ECO:0000256" key="5">
    <source>
        <dbReference type="ARBA" id="ARBA00022679"/>
    </source>
</evidence>
<dbReference type="CDD" id="cd00082">
    <property type="entry name" value="HisKA"/>
    <property type="match status" value="1"/>
</dbReference>
<dbReference type="InterPro" id="IPR005467">
    <property type="entry name" value="His_kinase_dom"/>
</dbReference>
<dbReference type="InterPro" id="IPR000014">
    <property type="entry name" value="PAS"/>
</dbReference>
<evidence type="ECO:0000256" key="1">
    <source>
        <dbReference type="ARBA" id="ARBA00000085"/>
    </source>
</evidence>
<protein>
    <recommendedName>
        <fullName evidence="12">Circadian input-output histidine kinase CikA</fullName>
        <ecNumber evidence="3">2.7.13.3</ecNumber>
    </recommendedName>
    <alternativeName>
        <fullName evidence="11">Sensory/regulatory protein RpfC</fullName>
    </alternativeName>
</protein>
<dbReference type="GO" id="GO:0000155">
    <property type="term" value="F:phosphorelay sensor kinase activity"/>
    <property type="evidence" value="ECO:0007669"/>
    <property type="project" value="InterPro"/>
</dbReference>
<feature type="domain" description="Histidine kinase" evidence="13">
    <location>
        <begin position="283"/>
        <end position="504"/>
    </location>
</feature>
<dbReference type="RefSeq" id="WP_093309936.1">
    <property type="nucleotide sequence ID" value="NZ_FNPV01000001.1"/>
</dbReference>
<dbReference type="PANTHER" id="PTHR43047">
    <property type="entry name" value="TWO-COMPONENT HISTIDINE PROTEIN KINASE"/>
    <property type="match status" value="1"/>
</dbReference>
<dbReference type="PRINTS" id="PR00344">
    <property type="entry name" value="BCTRLSENSOR"/>
</dbReference>
<feature type="domain" description="PAS" evidence="14">
    <location>
        <begin position="132"/>
        <end position="202"/>
    </location>
</feature>
<dbReference type="Pfam" id="PF00512">
    <property type="entry name" value="HisKA"/>
    <property type="match status" value="1"/>
</dbReference>
<evidence type="ECO:0000256" key="11">
    <source>
        <dbReference type="ARBA" id="ARBA00068150"/>
    </source>
</evidence>
<feature type="domain" description="PAC" evidence="15">
    <location>
        <begin position="77"/>
        <end position="131"/>
    </location>
</feature>
<evidence type="ECO:0000256" key="10">
    <source>
        <dbReference type="ARBA" id="ARBA00064003"/>
    </source>
</evidence>
<dbReference type="STRING" id="159292.SAMN05192546_101153"/>
<evidence type="ECO:0000256" key="12">
    <source>
        <dbReference type="ARBA" id="ARBA00074306"/>
    </source>
</evidence>
<evidence type="ECO:0000256" key="2">
    <source>
        <dbReference type="ARBA" id="ARBA00006402"/>
    </source>
</evidence>
<dbReference type="InterPro" id="IPR003661">
    <property type="entry name" value="HisK_dim/P_dom"/>
</dbReference>
<dbReference type="InterPro" id="IPR003594">
    <property type="entry name" value="HATPase_dom"/>
</dbReference>
<dbReference type="CDD" id="cd00130">
    <property type="entry name" value="PAS"/>
    <property type="match status" value="2"/>
</dbReference>
<sequence length="515" mass="59631">MNKITSRNKKFNVLMDDFPVMICEFLPDTTLTYVNRAYCCYFNKRQEELLGKSFLQVLPKSLHEEAKKTFFSLTPEAPVSVHIQKTERNGEVKWEEWRDRGFFDDEGNAIKYQSAAIDVTDRINAEIMLKKQKEKYQQILENMTDVIWQTDLKLNLTFITPSVYRLIGEKGEEHIRKPIESIFPPESLEILKKTLEEELMRENTLGIDYNRTRLLELQQFHKSKGCIWVSMHISFVRNKQGVPIGLQGVSRDISETKKMQEELLIAKKKAENAIEVKSRFLANMSHEIRTPLNGILGMLQLLEMEDLKDEQKEIIELAKKSGSNLIQLINEVLDFSKAEAGKKDMFRKPFNLKNLMKEIETILIPEILSKDLDFQVEISEDLPEVIEGDSLRLKQVFTNLVHNAVKFTDDGRIDVKIDKVMERDETYLLKCLVKDTGIGIPETKKEQIFDVFSQANEIIFEKYGGAGLGLSITKKIIEDMNGTIWVESMEGEGSWFYFTCEVNKSKDGRMLDTTY</sequence>
<dbReference type="Pfam" id="PF08448">
    <property type="entry name" value="PAS_4"/>
    <property type="match status" value="1"/>
</dbReference>
<dbReference type="FunFam" id="1.10.287.130:FF:000002">
    <property type="entry name" value="Two-component osmosensing histidine kinase"/>
    <property type="match status" value="1"/>
</dbReference>
<dbReference type="SMART" id="SM00086">
    <property type="entry name" value="PAC"/>
    <property type="match status" value="2"/>
</dbReference>
<comment type="subunit">
    <text evidence="10">At low DSF concentrations, interacts with RpfF.</text>
</comment>
<dbReference type="SMART" id="SM00091">
    <property type="entry name" value="PAS"/>
    <property type="match status" value="2"/>
</dbReference>
<dbReference type="CDD" id="cd16922">
    <property type="entry name" value="HATPase_EvgS-ArcB-TorS-like"/>
    <property type="match status" value="1"/>
</dbReference>
<dbReference type="Pfam" id="PF00989">
    <property type="entry name" value="PAS"/>
    <property type="match status" value="1"/>
</dbReference>
<dbReference type="InterPro" id="IPR013656">
    <property type="entry name" value="PAS_4"/>
</dbReference>
<comment type="catalytic activity">
    <reaction evidence="1">
        <text>ATP + protein L-histidine = ADP + protein N-phospho-L-histidine.</text>
        <dbReference type="EC" id="2.7.13.3"/>
    </reaction>
</comment>
<dbReference type="InterPro" id="IPR013767">
    <property type="entry name" value="PAS_fold"/>
</dbReference>
<dbReference type="InterPro" id="IPR035965">
    <property type="entry name" value="PAS-like_dom_sf"/>
</dbReference>
<evidence type="ECO:0000256" key="7">
    <source>
        <dbReference type="ARBA" id="ARBA00022777"/>
    </source>
</evidence>
<evidence type="ECO:0000259" key="13">
    <source>
        <dbReference type="PROSITE" id="PS50109"/>
    </source>
</evidence>
<dbReference type="AlphaFoldDB" id="A0A1H3IHV3"/>
<dbReference type="Gene3D" id="3.30.565.10">
    <property type="entry name" value="Histidine kinase-like ATPase, C-terminal domain"/>
    <property type="match status" value="1"/>
</dbReference>
<dbReference type="Proteomes" id="UP000199230">
    <property type="component" value="Unassembled WGS sequence"/>
</dbReference>
<evidence type="ECO:0000259" key="15">
    <source>
        <dbReference type="PROSITE" id="PS50113"/>
    </source>
</evidence>
<gene>
    <name evidence="16" type="ORF">SAMN05192546_101153</name>
</gene>
<dbReference type="NCBIfam" id="TIGR00229">
    <property type="entry name" value="sensory_box"/>
    <property type="match status" value="2"/>
</dbReference>
<feature type="domain" description="PAC" evidence="15">
    <location>
        <begin position="213"/>
        <end position="265"/>
    </location>
</feature>
<dbReference type="Pfam" id="PF02518">
    <property type="entry name" value="HATPase_c"/>
    <property type="match status" value="1"/>
</dbReference>
<dbReference type="SUPFAM" id="SSF55785">
    <property type="entry name" value="PYP-like sensor domain (PAS domain)"/>
    <property type="match status" value="2"/>
</dbReference>
<dbReference type="Gene3D" id="3.30.450.20">
    <property type="entry name" value="PAS domain"/>
    <property type="match status" value="2"/>
</dbReference>
<dbReference type="EC" id="2.7.13.3" evidence="3"/>
<dbReference type="SUPFAM" id="SSF47384">
    <property type="entry name" value="Homodimeric domain of signal transducing histidine kinase"/>
    <property type="match status" value="1"/>
</dbReference>
<keyword evidence="7" id="KW-0418">Kinase</keyword>
<proteinExistence type="inferred from homology"/>
<evidence type="ECO:0000259" key="14">
    <source>
        <dbReference type="PROSITE" id="PS50112"/>
    </source>
</evidence>
<dbReference type="SMART" id="SM00388">
    <property type="entry name" value="HisKA"/>
    <property type="match status" value="1"/>
</dbReference>
<dbReference type="Gene3D" id="1.10.287.130">
    <property type="match status" value="1"/>
</dbReference>
<dbReference type="InterPro" id="IPR036890">
    <property type="entry name" value="HATPase_C_sf"/>
</dbReference>
<keyword evidence="17" id="KW-1185">Reference proteome</keyword>
<dbReference type="SMART" id="SM00387">
    <property type="entry name" value="HATPase_c"/>
    <property type="match status" value="1"/>
</dbReference>
<dbReference type="FunFam" id="3.30.565.10:FF:000010">
    <property type="entry name" value="Sensor histidine kinase RcsC"/>
    <property type="match status" value="1"/>
</dbReference>
<accession>A0A1H3IHV3</accession>
<evidence type="ECO:0000256" key="8">
    <source>
        <dbReference type="ARBA" id="ARBA00022840"/>
    </source>
</evidence>
<comment type="similarity">
    <text evidence="2">In the N-terminal section; belongs to the phytochrome family.</text>
</comment>
<dbReference type="InterPro" id="IPR000700">
    <property type="entry name" value="PAS-assoc_C"/>
</dbReference>
<dbReference type="InterPro" id="IPR001610">
    <property type="entry name" value="PAC"/>
</dbReference>